<keyword evidence="3" id="KW-1185">Reference proteome</keyword>
<feature type="region of interest" description="Disordered" evidence="1">
    <location>
        <begin position="1"/>
        <end position="73"/>
    </location>
</feature>
<feature type="compositionally biased region" description="Basic and acidic residues" evidence="1">
    <location>
        <begin position="200"/>
        <end position="216"/>
    </location>
</feature>
<feature type="compositionally biased region" description="Low complexity" evidence="1">
    <location>
        <begin position="15"/>
        <end position="29"/>
    </location>
</feature>
<dbReference type="Proteomes" id="UP000215335">
    <property type="component" value="Unassembled WGS sequence"/>
</dbReference>
<organism evidence="2 3">
    <name type="scientific">Trichomalopsis sarcophagae</name>
    <dbReference type="NCBI Taxonomy" id="543379"/>
    <lineage>
        <taxon>Eukaryota</taxon>
        <taxon>Metazoa</taxon>
        <taxon>Ecdysozoa</taxon>
        <taxon>Arthropoda</taxon>
        <taxon>Hexapoda</taxon>
        <taxon>Insecta</taxon>
        <taxon>Pterygota</taxon>
        <taxon>Neoptera</taxon>
        <taxon>Endopterygota</taxon>
        <taxon>Hymenoptera</taxon>
        <taxon>Apocrita</taxon>
        <taxon>Proctotrupomorpha</taxon>
        <taxon>Chalcidoidea</taxon>
        <taxon>Pteromalidae</taxon>
        <taxon>Pteromalinae</taxon>
        <taxon>Trichomalopsis</taxon>
    </lineage>
</organism>
<name>A0A232F761_9HYME</name>
<evidence type="ECO:0000313" key="2">
    <source>
        <dbReference type="EMBL" id="OXU26696.1"/>
    </source>
</evidence>
<dbReference type="EMBL" id="NNAY01000750">
    <property type="protein sequence ID" value="OXU26696.1"/>
    <property type="molecule type" value="Genomic_DNA"/>
</dbReference>
<proteinExistence type="predicted"/>
<feature type="compositionally biased region" description="Polar residues" evidence="1">
    <location>
        <begin position="45"/>
        <end position="59"/>
    </location>
</feature>
<accession>A0A232F761</accession>
<comment type="caution">
    <text evidence="2">The sequence shown here is derived from an EMBL/GenBank/DDBJ whole genome shotgun (WGS) entry which is preliminary data.</text>
</comment>
<protein>
    <submittedName>
        <fullName evidence="2">Uncharacterized protein</fullName>
    </submittedName>
</protein>
<feature type="compositionally biased region" description="Acidic residues" evidence="1">
    <location>
        <begin position="1"/>
        <end position="10"/>
    </location>
</feature>
<sequence>MADNMEEGNESDTGSSSFKIASSSISQNSPLMEDSRAQLPPHHNLLTTSSQNSDGTSTIHWPHLPKNTRSLPNSTSLEKILSQTNTGNNIVNVHSETASTESWIEPKRTAKNQKKPDTHGPQHRDSGYPQPFAQWQPNIAADHMAYTHPSRDTISWNQHILTRVKHAIAPSQRPYQDSQSLPPDRRRHQTTRRSPTARSAQEHWAKDSSKHSWRSKTEPKINHFLVQLSSNSDTNELTKIKNIAFQSKISFSRTEPKINHFLVQLNSDSDTNELTKIISIAFQKINWEPLKKERYFNAKNVRDWGTLAQTVNLGIDA</sequence>
<evidence type="ECO:0000256" key="1">
    <source>
        <dbReference type="SAM" id="MobiDB-lite"/>
    </source>
</evidence>
<reference evidence="2 3" key="1">
    <citation type="journal article" date="2017" name="Curr. Biol.">
        <title>The Evolution of Venom by Co-option of Single-Copy Genes.</title>
        <authorList>
            <person name="Martinson E.O."/>
            <person name="Mrinalini"/>
            <person name="Kelkar Y.D."/>
            <person name="Chang C.H."/>
            <person name="Werren J.H."/>
        </authorList>
    </citation>
    <scope>NUCLEOTIDE SEQUENCE [LARGE SCALE GENOMIC DNA]</scope>
    <source>
        <strain evidence="2 3">Alberta</strain>
        <tissue evidence="2">Whole body</tissue>
    </source>
</reference>
<gene>
    <name evidence="2" type="ORF">TSAR_016978</name>
</gene>
<feature type="region of interest" description="Disordered" evidence="1">
    <location>
        <begin position="96"/>
        <end position="130"/>
    </location>
</feature>
<feature type="compositionally biased region" description="Basic and acidic residues" evidence="1">
    <location>
        <begin position="104"/>
        <end position="126"/>
    </location>
</feature>
<evidence type="ECO:0000313" key="3">
    <source>
        <dbReference type="Proteomes" id="UP000215335"/>
    </source>
</evidence>
<dbReference type="AlphaFoldDB" id="A0A232F761"/>
<feature type="region of interest" description="Disordered" evidence="1">
    <location>
        <begin position="167"/>
        <end position="216"/>
    </location>
</feature>